<dbReference type="Proteomes" id="UP000237000">
    <property type="component" value="Unassembled WGS sequence"/>
</dbReference>
<dbReference type="EMBL" id="JXTC01000005">
    <property type="protein sequence ID" value="POO02143.1"/>
    <property type="molecule type" value="Genomic_DNA"/>
</dbReference>
<comment type="caution">
    <text evidence="1">The sequence shown here is derived from an EMBL/GenBank/DDBJ whole genome shotgun (WGS) entry which is preliminary data.</text>
</comment>
<evidence type="ECO:0000313" key="1">
    <source>
        <dbReference type="EMBL" id="POO02143.1"/>
    </source>
</evidence>
<gene>
    <name evidence="1" type="ORF">TorRG33x02_019270</name>
</gene>
<keyword evidence="2" id="KW-1185">Reference proteome</keyword>
<proteinExistence type="predicted"/>
<dbReference type="InParanoid" id="A0A2P5FWG8"/>
<reference evidence="2" key="1">
    <citation type="submission" date="2016-06" db="EMBL/GenBank/DDBJ databases">
        <title>Parallel loss of symbiosis genes in relatives of nitrogen-fixing non-legume Parasponia.</title>
        <authorList>
            <person name="Van Velzen R."/>
            <person name="Holmer R."/>
            <person name="Bu F."/>
            <person name="Rutten L."/>
            <person name="Van Zeijl A."/>
            <person name="Liu W."/>
            <person name="Santuari L."/>
            <person name="Cao Q."/>
            <person name="Sharma T."/>
            <person name="Shen D."/>
            <person name="Roswanjaya Y."/>
            <person name="Wardhani T."/>
            <person name="Kalhor M.S."/>
            <person name="Jansen J."/>
            <person name="Van den Hoogen J."/>
            <person name="Gungor B."/>
            <person name="Hartog M."/>
            <person name="Hontelez J."/>
            <person name="Verver J."/>
            <person name="Yang W.-C."/>
            <person name="Schijlen E."/>
            <person name="Repin R."/>
            <person name="Schilthuizen M."/>
            <person name="Schranz E."/>
            <person name="Heidstra R."/>
            <person name="Miyata K."/>
            <person name="Fedorova E."/>
            <person name="Kohlen W."/>
            <person name="Bisseling T."/>
            <person name="Smit S."/>
            <person name="Geurts R."/>
        </authorList>
    </citation>
    <scope>NUCLEOTIDE SEQUENCE [LARGE SCALE GENOMIC DNA]</scope>
    <source>
        <strain evidence="2">cv. RG33-2</strain>
    </source>
</reference>
<dbReference type="AlphaFoldDB" id="A0A2P5FWG8"/>
<sequence length="118" mass="13727">MIYWFTCLLNTSVKQRILRLNRGRQTLSNHEMKVTKGFSMRFGPIFVYAYLYIDSSMYTIFLDEMCLNLYWILRLVLRIYVAQRVASTGGVASPELKEVTSRSFWLVLPPMAGFVGII</sequence>
<protein>
    <submittedName>
        <fullName evidence="1">Uncharacterized protein</fullName>
    </submittedName>
</protein>
<evidence type="ECO:0000313" key="2">
    <source>
        <dbReference type="Proteomes" id="UP000237000"/>
    </source>
</evidence>
<organism evidence="1 2">
    <name type="scientific">Trema orientale</name>
    <name type="common">Charcoal tree</name>
    <name type="synonym">Celtis orientalis</name>
    <dbReference type="NCBI Taxonomy" id="63057"/>
    <lineage>
        <taxon>Eukaryota</taxon>
        <taxon>Viridiplantae</taxon>
        <taxon>Streptophyta</taxon>
        <taxon>Embryophyta</taxon>
        <taxon>Tracheophyta</taxon>
        <taxon>Spermatophyta</taxon>
        <taxon>Magnoliopsida</taxon>
        <taxon>eudicotyledons</taxon>
        <taxon>Gunneridae</taxon>
        <taxon>Pentapetalae</taxon>
        <taxon>rosids</taxon>
        <taxon>fabids</taxon>
        <taxon>Rosales</taxon>
        <taxon>Cannabaceae</taxon>
        <taxon>Trema</taxon>
    </lineage>
</organism>
<accession>A0A2P5FWG8</accession>
<name>A0A2P5FWG8_TREOI</name>